<evidence type="ECO:0000313" key="2">
    <source>
        <dbReference type="Proteomes" id="UP001165653"/>
    </source>
</evidence>
<reference evidence="1" key="1">
    <citation type="submission" date="2022-10" db="EMBL/GenBank/DDBJ databases">
        <title>Luteolibacter sp. GHJ8, whole genome shotgun sequencing project.</title>
        <authorList>
            <person name="Zhao G."/>
            <person name="Shen L."/>
        </authorList>
    </citation>
    <scope>NUCLEOTIDE SEQUENCE</scope>
    <source>
        <strain evidence="1">GHJ8</strain>
    </source>
</reference>
<sequence>MRASHPMNYRPSRGLIFCLVPLLAIGGTGAWAWNKANHEPLSERAQGDFLALAKRTPREPAAEDTPAARKAFREGCAAMKEKMLGEFPGLRIEKKPVPDEANAFLLLHQLGKMPEESRPKISDSLRALIEGKEPWDLEKAKAGLAESGELLALAEKIAAMPERSSTGMPEDYNGFVSARPAKELFDLLLLKGRIAAEEGDEAEALRLITATGNMSAHFRGIEERTLLSETVAILTDLNRMNSSFEHLLPSLGPGVDLARWKENFATQAYTPADFAEAMKGEWNIMSEYFLYPAILRQKPADGEKVARFHAANFDKLVAELPGTNWQDFASNGCHSLQDGMDEFSGKSLEIAEAFYIGTPAWHKGYLRAASVVAIHQAALDLLILEQNGETLTSQSISRLSPDPVSGKAYRFDVATRTLLPPEEIVAADVKPVKLPW</sequence>
<keyword evidence="2" id="KW-1185">Reference proteome</keyword>
<accession>A0ABT3G124</accession>
<evidence type="ECO:0000313" key="1">
    <source>
        <dbReference type="EMBL" id="MCW1913526.1"/>
    </source>
</evidence>
<gene>
    <name evidence="1" type="ORF">OJ996_08070</name>
</gene>
<protein>
    <submittedName>
        <fullName evidence="1">Uncharacterized protein</fullName>
    </submittedName>
</protein>
<organism evidence="1 2">
    <name type="scientific">Luteolibacter rhizosphaerae</name>
    <dbReference type="NCBI Taxonomy" id="2989719"/>
    <lineage>
        <taxon>Bacteria</taxon>
        <taxon>Pseudomonadati</taxon>
        <taxon>Verrucomicrobiota</taxon>
        <taxon>Verrucomicrobiia</taxon>
        <taxon>Verrucomicrobiales</taxon>
        <taxon>Verrucomicrobiaceae</taxon>
        <taxon>Luteolibacter</taxon>
    </lineage>
</organism>
<name>A0ABT3G124_9BACT</name>
<dbReference type="Proteomes" id="UP001165653">
    <property type="component" value="Unassembled WGS sequence"/>
</dbReference>
<dbReference type="EMBL" id="JAPDDR010000003">
    <property type="protein sequence ID" value="MCW1913526.1"/>
    <property type="molecule type" value="Genomic_DNA"/>
</dbReference>
<proteinExistence type="predicted"/>
<comment type="caution">
    <text evidence="1">The sequence shown here is derived from an EMBL/GenBank/DDBJ whole genome shotgun (WGS) entry which is preliminary data.</text>
</comment>